<accession>A0ABQ3MGE0</accession>
<dbReference type="Proteomes" id="UP000605568">
    <property type="component" value="Unassembled WGS sequence"/>
</dbReference>
<dbReference type="EMBL" id="BNAR01000005">
    <property type="protein sequence ID" value="GHH41205.1"/>
    <property type="molecule type" value="Genomic_DNA"/>
</dbReference>
<proteinExistence type="predicted"/>
<feature type="transmembrane region" description="Helical" evidence="1">
    <location>
        <begin position="124"/>
        <end position="142"/>
    </location>
</feature>
<gene>
    <name evidence="2" type="ORF">GCM10017774_35430</name>
</gene>
<feature type="transmembrane region" description="Helical" evidence="1">
    <location>
        <begin position="204"/>
        <end position="220"/>
    </location>
</feature>
<feature type="transmembrane region" description="Helical" evidence="1">
    <location>
        <begin position="172"/>
        <end position="192"/>
    </location>
</feature>
<feature type="transmembrane region" description="Helical" evidence="1">
    <location>
        <begin position="251"/>
        <end position="268"/>
    </location>
</feature>
<feature type="transmembrane region" description="Helical" evidence="1">
    <location>
        <begin position="90"/>
        <end position="112"/>
    </location>
</feature>
<feature type="transmembrane region" description="Helical" evidence="1">
    <location>
        <begin position="274"/>
        <end position="293"/>
    </location>
</feature>
<name>A0ABQ3MGE0_9PSEU</name>
<comment type="caution">
    <text evidence="2">The sequence shown here is derived from an EMBL/GenBank/DDBJ whole genome shotgun (WGS) entry which is preliminary data.</text>
</comment>
<evidence type="ECO:0000313" key="3">
    <source>
        <dbReference type="Proteomes" id="UP000605568"/>
    </source>
</evidence>
<reference evidence="3" key="1">
    <citation type="journal article" date="2019" name="Int. J. Syst. Evol. Microbiol.">
        <title>The Global Catalogue of Microorganisms (GCM) 10K type strain sequencing project: providing services to taxonomists for standard genome sequencing and annotation.</title>
        <authorList>
            <consortium name="The Broad Institute Genomics Platform"/>
            <consortium name="The Broad Institute Genome Sequencing Center for Infectious Disease"/>
            <person name="Wu L."/>
            <person name="Ma J."/>
        </authorList>
    </citation>
    <scope>NUCLEOTIDE SEQUENCE [LARGE SCALE GENOMIC DNA]</scope>
    <source>
        <strain evidence="3">CGMCC 4.7367</strain>
    </source>
</reference>
<sequence length="303" mass="32616">MGGSGMRNLERRYRTLLKVLPRWYRRDREEEMVGIFLAERDDDLDLEHSWPGWGETGAVLALAVRTHLAAGAALTSVPSKVARRGEVVRALGMLGLLLGMFYAMNMVVTVVVGLGRPFQSPQPWWRVLELAPVVAFAALLIGWRTLAKVVAAVPLSLVVVSVTATGDPGYVLVWGVFQFPLLVTFVCLCLGFHREAPIPPARRLLWWGGGALLLGVVGGFSGGTGMQTIAVLTLVLRVAVFVRGDGVLGRALSLFALAQLVPLLFVVVPSHSYLMPVGVLAALLAVAAVAPVWRRPKAAPQMG</sequence>
<protein>
    <submittedName>
        <fullName evidence="2">Uncharacterized protein</fullName>
    </submittedName>
</protein>
<organism evidence="2 3">
    <name type="scientific">Lentzea cavernae</name>
    <dbReference type="NCBI Taxonomy" id="2020703"/>
    <lineage>
        <taxon>Bacteria</taxon>
        <taxon>Bacillati</taxon>
        <taxon>Actinomycetota</taxon>
        <taxon>Actinomycetes</taxon>
        <taxon>Pseudonocardiales</taxon>
        <taxon>Pseudonocardiaceae</taxon>
        <taxon>Lentzea</taxon>
    </lineage>
</organism>
<keyword evidence="3" id="KW-1185">Reference proteome</keyword>
<evidence type="ECO:0000256" key="1">
    <source>
        <dbReference type="SAM" id="Phobius"/>
    </source>
</evidence>
<evidence type="ECO:0000313" key="2">
    <source>
        <dbReference type="EMBL" id="GHH41205.1"/>
    </source>
</evidence>
<keyword evidence="1" id="KW-0472">Membrane</keyword>
<keyword evidence="1" id="KW-1133">Transmembrane helix</keyword>
<feature type="transmembrane region" description="Helical" evidence="1">
    <location>
        <begin position="149"/>
        <end position="166"/>
    </location>
</feature>
<keyword evidence="1" id="KW-0812">Transmembrane</keyword>